<dbReference type="SUPFAM" id="SSF52317">
    <property type="entry name" value="Class I glutamine amidotransferase-like"/>
    <property type="match status" value="1"/>
</dbReference>
<proteinExistence type="predicted"/>
<reference evidence="2" key="1">
    <citation type="journal article" date="2015" name="Genome Announc.">
        <title>Complete Genome Sequence of Herbaspirillum hiltneri N3 (DSM 17495), Isolated from Surface-Sterilized Wheat Roots.</title>
        <authorList>
            <person name="Guizelini D."/>
            <person name="Saizaki P.M."/>
            <person name="Coimbra N.A."/>
            <person name="Weiss V.A."/>
            <person name="Faoro H."/>
            <person name="Sfeir M.Z."/>
            <person name="Baura V.A."/>
            <person name="Monteiro R.A."/>
            <person name="Chubatsu L.S."/>
            <person name="Souza E.M."/>
            <person name="Cruz L.M."/>
            <person name="Pedrosa F.O."/>
            <person name="Raittz R.T."/>
            <person name="Marchaukoski J.N."/>
            <person name="Steffens M.B."/>
        </authorList>
    </citation>
    <scope>NUCLEOTIDE SEQUENCE [LARGE SCALE GENOMIC DNA]</scope>
    <source>
        <strain evidence="2">N3</strain>
    </source>
</reference>
<dbReference type="Gene3D" id="3.40.50.880">
    <property type="match status" value="1"/>
</dbReference>
<evidence type="ECO:0000313" key="2">
    <source>
        <dbReference type="Proteomes" id="UP000063429"/>
    </source>
</evidence>
<sequence length="400" mass="43205">MEKNSAIARQLRARNLTTKINIANRDDANGGGRDWDHKTIQELSGRETVIVASPKQKDLEVDVATEFAKSKGIPLKPFQWSHQRNVPFKVGTPEVREDGKSGEGLLLIPGGPVSLPTEVNGTPGMPDANHLGEQSTLRYPPKTEARGRSSLERLAHQRNLVDDARLNGQPIMAICGGSWHVVSAFGGNTVTSPDYEAHHTADMPSIVPIPSADGSSAQMGVAHGTIMQHPISVKQDSLLAQTMRRDGAAQDINVNSVHWSEVLSTHYQDENAVTQVGIAGTDPVSRRPTSELLDINAKISSDEPNRATIEGFESRHGAPILAVQWHPEALAGSPVEHPKGLPSTSGFVDADYETERSRAVAQINAMAQTGDAYAARREMTREFKEQVATGQIPKAPVTSE</sequence>
<evidence type="ECO:0008006" key="3">
    <source>
        <dbReference type="Google" id="ProtNLM"/>
    </source>
</evidence>
<dbReference type="InterPro" id="IPR011697">
    <property type="entry name" value="Peptidase_C26"/>
</dbReference>
<dbReference type="InterPro" id="IPR029062">
    <property type="entry name" value="Class_I_gatase-like"/>
</dbReference>
<dbReference type="Pfam" id="PF07722">
    <property type="entry name" value="Peptidase_C26"/>
    <property type="match status" value="1"/>
</dbReference>
<name>A0ABN4HXH7_9BURK</name>
<gene>
    <name evidence="1" type="ORF">F506_09510</name>
</gene>
<organism evidence="1 2">
    <name type="scientific">Herbaspirillum hiltneri N3</name>
    <dbReference type="NCBI Taxonomy" id="1262470"/>
    <lineage>
        <taxon>Bacteria</taxon>
        <taxon>Pseudomonadati</taxon>
        <taxon>Pseudomonadota</taxon>
        <taxon>Betaproteobacteria</taxon>
        <taxon>Burkholderiales</taxon>
        <taxon>Oxalobacteraceae</taxon>
        <taxon>Herbaspirillum</taxon>
    </lineage>
</organism>
<evidence type="ECO:0000313" key="1">
    <source>
        <dbReference type="EMBL" id="AKZ62882.1"/>
    </source>
</evidence>
<dbReference type="Proteomes" id="UP000063429">
    <property type="component" value="Chromosome"/>
</dbReference>
<keyword evidence="2" id="KW-1185">Reference proteome</keyword>
<dbReference type="EMBL" id="CP011409">
    <property type="protein sequence ID" value="AKZ62882.1"/>
    <property type="molecule type" value="Genomic_DNA"/>
</dbReference>
<protein>
    <recommendedName>
        <fullName evidence="3">Glutamine amidotransferase</fullName>
    </recommendedName>
</protein>
<accession>A0ABN4HXH7</accession>